<sequence length="321" mass="35359">MGTWVEQVHGRAAVFLDQLMAWKQAEAEAKVDISTAIEQLRKMVESIYAEEMPLARILDSSDLVLHAEGPSTSTNSPGLHAFNWLCTSAEKQIRTLAKSIFEISDFDSKVLYRKLDIRFSGFAPGSIYAGFSISEIESILGSNEPETVYNTIKSAVRQLPVIPEYIGDEKISHGISEIMPDPALRDASLEAVFNLSPSGRAGIHTIDISSPDTRKNALTTKERVVLREALLKPISRQKRFGRFVGEVRVIDLDAGRFQLRNISGVGNLRCVMPEVSGELGKKILGCHVCVEGEYESDPSGKPRLMFASRIIPAAIPEQTSL</sequence>
<reference evidence="2" key="1">
    <citation type="journal article" date="2019" name="Int. J. Syst. Evol. Microbiol.">
        <title>The Global Catalogue of Microorganisms (GCM) 10K type strain sequencing project: providing services to taxonomists for standard genome sequencing and annotation.</title>
        <authorList>
            <consortium name="The Broad Institute Genomics Platform"/>
            <consortium name="The Broad Institute Genome Sequencing Center for Infectious Disease"/>
            <person name="Wu L."/>
            <person name="Ma J."/>
        </authorList>
    </citation>
    <scope>NUCLEOTIDE SEQUENCE [LARGE SCALE GENOMIC DNA]</scope>
    <source>
        <strain evidence="2">KCTC 62195</strain>
    </source>
</reference>
<dbReference type="Proteomes" id="UP001595457">
    <property type="component" value="Unassembled WGS sequence"/>
</dbReference>
<keyword evidence="2" id="KW-1185">Reference proteome</keyword>
<evidence type="ECO:0000313" key="1">
    <source>
        <dbReference type="EMBL" id="MFC2974640.1"/>
    </source>
</evidence>
<dbReference type="RefSeq" id="WP_377816898.1">
    <property type="nucleotide sequence ID" value="NZ_JBHRSJ010000035.1"/>
</dbReference>
<organism evidence="1 2">
    <name type="scientific">Azotobacter bryophylli</name>
    <dbReference type="NCBI Taxonomy" id="1986537"/>
    <lineage>
        <taxon>Bacteria</taxon>
        <taxon>Pseudomonadati</taxon>
        <taxon>Pseudomonadota</taxon>
        <taxon>Gammaproteobacteria</taxon>
        <taxon>Pseudomonadales</taxon>
        <taxon>Pseudomonadaceae</taxon>
        <taxon>Azotobacter</taxon>
    </lineage>
</organism>
<accession>A0ABV7AZV8</accession>
<proteinExistence type="predicted"/>
<name>A0ABV7AZV8_9GAMM</name>
<comment type="caution">
    <text evidence="1">The sequence shown here is derived from an EMBL/GenBank/DDBJ whole genome shotgun (WGS) entry which is preliminary data.</text>
</comment>
<gene>
    <name evidence="1" type="ORF">ACFOJE_20825</name>
</gene>
<evidence type="ECO:0000313" key="2">
    <source>
        <dbReference type="Proteomes" id="UP001595457"/>
    </source>
</evidence>
<protein>
    <submittedName>
        <fullName evidence="1">Uncharacterized protein</fullName>
    </submittedName>
</protein>
<dbReference type="EMBL" id="JBHRSJ010000035">
    <property type="protein sequence ID" value="MFC2974640.1"/>
    <property type="molecule type" value="Genomic_DNA"/>
</dbReference>